<comment type="caution">
    <text evidence="1">The sequence shown here is derived from an EMBL/GenBank/DDBJ whole genome shotgun (WGS) entry which is preliminary data.</text>
</comment>
<sequence length="263" mass="31850">MRINPEKDIKRAKQNLDQLIQELFILGESLLEESEAKYLNFIICRQSLDEIAKYTTFFNTLKNYQKMATIRREEKEKRESLQDQNFPLDIFDRLFQTGFQIFVQSDLDKNIIRQIKEIFVRQVSKIQEKLAQQKKQFPNKTFLKFDQKMQEFKELLPLFLINTINANIRFNKIEDFQEVFGLNEYLHTNPYKPSKILKTKAPYKFKNLIQDLPILKDILNFFINYCLFNFQIQVFLDEKVYTQLDVQDKKGAYKFFQQFFDKY</sequence>
<keyword evidence="2" id="KW-1185">Reference proteome</keyword>
<reference evidence="1 2" key="1">
    <citation type="journal article" date="2015" name="Sci. Rep.">
        <title>Genome of the facultative scuticociliatosis pathogen Pseudocohnilembus persalinus provides insight into its virulence through horizontal gene transfer.</title>
        <authorList>
            <person name="Xiong J."/>
            <person name="Wang G."/>
            <person name="Cheng J."/>
            <person name="Tian M."/>
            <person name="Pan X."/>
            <person name="Warren A."/>
            <person name="Jiang C."/>
            <person name="Yuan D."/>
            <person name="Miao W."/>
        </authorList>
    </citation>
    <scope>NUCLEOTIDE SEQUENCE [LARGE SCALE GENOMIC DNA]</scope>
    <source>
        <strain evidence="1">36N120E</strain>
    </source>
</reference>
<accession>A0A0V0QXV6</accession>
<organism evidence="1 2">
    <name type="scientific">Pseudocohnilembus persalinus</name>
    <name type="common">Ciliate</name>
    <dbReference type="NCBI Taxonomy" id="266149"/>
    <lineage>
        <taxon>Eukaryota</taxon>
        <taxon>Sar</taxon>
        <taxon>Alveolata</taxon>
        <taxon>Ciliophora</taxon>
        <taxon>Intramacronucleata</taxon>
        <taxon>Oligohymenophorea</taxon>
        <taxon>Scuticociliatia</taxon>
        <taxon>Philasterida</taxon>
        <taxon>Pseudocohnilembidae</taxon>
        <taxon>Pseudocohnilembus</taxon>
    </lineage>
</organism>
<dbReference type="AlphaFoldDB" id="A0A0V0QXV6"/>
<protein>
    <submittedName>
        <fullName evidence="1">Uncharacterized protein</fullName>
    </submittedName>
</protein>
<dbReference type="EMBL" id="LDAU01000087">
    <property type="protein sequence ID" value="KRX07111.1"/>
    <property type="molecule type" value="Genomic_DNA"/>
</dbReference>
<name>A0A0V0QXV6_PSEPJ</name>
<dbReference type="InParanoid" id="A0A0V0QXV6"/>
<evidence type="ECO:0000313" key="2">
    <source>
        <dbReference type="Proteomes" id="UP000054937"/>
    </source>
</evidence>
<evidence type="ECO:0000313" key="1">
    <source>
        <dbReference type="EMBL" id="KRX07111.1"/>
    </source>
</evidence>
<dbReference type="Proteomes" id="UP000054937">
    <property type="component" value="Unassembled WGS sequence"/>
</dbReference>
<proteinExistence type="predicted"/>
<gene>
    <name evidence="1" type="ORF">PPERSA_09325</name>
</gene>